<evidence type="ECO:0000259" key="4">
    <source>
        <dbReference type="Pfam" id="PF13439"/>
    </source>
</evidence>
<organism evidence="5 6">
    <name type="scientific">Glycomyces mayteni</name>
    <dbReference type="NCBI Taxonomy" id="543887"/>
    <lineage>
        <taxon>Bacteria</taxon>
        <taxon>Bacillati</taxon>
        <taxon>Actinomycetota</taxon>
        <taxon>Actinomycetes</taxon>
        <taxon>Glycomycetales</taxon>
        <taxon>Glycomycetaceae</taxon>
        <taxon>Glycomyces</taxon>
    </lineage>
</organism>
<proteinExistence type="predicted"/>
<dbReference type="EMBL" id="JBHSYS010000003">
    <property type="protein sequence ID" value="MFC6958434.1"/>
    <property type="molecule type" value="Genomic_DNA"/>
</dbReference>
<dbReference type="PANTHER" id="PTHR12526:SF600">
    <property type="entry name" value="GLYCOSYL TRANSFERASE GROUP 1"/>
    <property type="match status" value="1"/>
</dbReference>
<reference evidence="6" key="1">
    <citation type="journal article" date="2019" name="Int. J. Syst. Evol. Microbiol.">
        <title>The Global Catalogue of Microorganisms (GCM) 10K type strain sequencing project: providing services to taxonomists for standard genome sequencing and annotation.</title>
        <authorList>
            <consortium name="The Broad Institute Genomics Platform"/>
            <consortium name="The Broad Institute Genome Sequencing Center for Infectious Disease"/>
            <person name="Wu L."/>
            <person name="Ma J."/>
        </authorList>
    </citation>
    <scope>NUCLEOTIDE SEQUENCE [LARGE SCALE GENOMIC DNA]</scope>
    <source>
        <strain evidence="6">KACC 12634</strain>
    </source>
</reference>
<evidence type="ECO:0000313" key="5">
    <source>
        <dbReference type="EMBL" id="MFC6958434.1"/>
    </source>
</evidence>
<keyword evidence="1 5" id="KW-0328">Glycosyltransferase</keyword>
<dbReference type="EC" id="2.4.-.-" evidence="5"/>
<accession>A0ABW2D8A9</accession>
<protein>
    <submittedName>
        <fullName evidence="5">Glycosyltransferase</fullName>
        <ecNumber evidence="5">2.4.-.-</ecNumber>
    </submittedName>
</protein>
<evidence type="ECO:0000256" key="2">
    <source>
        <dbReference type="ARBA" id="ARBA00022679"/>
    </source>
</evidence>
<dbReference type="Gene3D" id="3.40.50.2000">
    <property type="entry name" value="Glycogen Phosphorylase B"/>
    <property type="match status" value="2"/>
</dbReference>
<feature type="domain" description="Glycosyltransferase subfamily 4-like N-terminal" evidence="4">
    <location>
        <begin position="177"/>
        <end position="277"/>
    </location>
</feature>
<dbReference type="Pfam" id="PF00534">
    <property type="entry name" value="Glycos_transf_1"/>
    <property type="match status" value="1"/>
</dbReference>
<sequence>MLVQNGVTGDSRVQKEAESAAAAGYEVVLLGASPSGKAEEWALGGATVRLVPVNRVFDRRRHEMRRGWLRSPLAYPPGPLAAYRQRQARAWRTDLDTARARGASAAALAPREAAYRVFWGWTGLRRKATRRLEADRAAAKGGVDRLAARFWKAAMGDRAWRRLDPALWDLELSFGPVVDELRPDLIHANDFQMLGVGARAKLRARAGGRDVKLVWDAHEYLPGMKSWKGHPWWKDAQIGHENEFAPHADAVVTVSELLAEMLRDRHGLTELPEVVMNVPDTSGSVEQPVPGLRERCGIGPGTPLMVYSGAPLEQRGLHILVEALPDLPGVHAALIVSYPQWRYVKRTQERAAELGVADRVHVLEYVPHRQVVPFLSEADLGVIPIHHWGNHEISLITKFFEYSHARIPVVVSDVKTMSGLVRRTGQGEVFTAEDTADFTRAVRAVLDDPETYRKAYAERVPLGEWTWDSQAKRLTDLYGRLLGAAGEEEEHPRP</sequence>
<dbReference type="InterPro" id="IPR001296">
    <property type="entry name" value="Glyco_trans_1"/>
</dbReference>
<dbReference type="InterPro" id="IPR028098">
    <property type="entry name" value="Glyco_trans_4-like_N"/>
</dbReference>
<gene>
    <name evidence="5" type="ORF">ACFQS3_14615</name>
</gene>
<dbReference type="Proteomes" id="UP001596470">
    <property type="component" value="Unassembled WGS sequence"/>
</dbReference>
<dbReference type="SUPFAM" id="SSF53756">
    <property type="entry name" value="UDP-Glycosyltransferase/glycogen phosphorylase"/>
    <property type="match status" value="1"/>
</dbReference>
<dbReference type="Pfam" id="PF13439">
    <property type="entry name" value="Glyco_transf_4"/>
    <property type="match status" value="1"/>
</dbReference>
<dbReference type="GO" id="GO:0016757">
    <property type="term" value="F:glycosyltransferase activity"/>
    <property type="evidence" value="ECO:0007669"/>
    <property type="project" value="UniProtKB-KW"/>
</dbReference>
<keyword evidence="6" id="KW-1185">Reference proteome</keyword>
<feature type="domain" description="Glycosyl transferase family 1" evidence="3">
    <location>
        <begin position="297"/>
        <end position="455"/>
    </location>
</feature>
<dbReference type="PANTHER" id="PTHR12526">
    <property type="entry name" value="GLYCOSYLTRANSFERASE"/>
    <property type="match status" value="1"/>
</dbReference>
<dbReference type="RefSeq" id="WP_382347413.1">
    <property type="nucleotide sequence ID" value="NZ_JBHMBP010000001.1"/>
</dbReference>
<keyword evidence="2 5" id="KW-0808">Transferase</keyword>
<name>A0ABW2D8A9_9ACTN</name>
<evidence type="ECO:0000256" key="1">
    <source>
        <dbReference type="ARBA" id="ARBA00022676"/>
    </source>
</evidence>
<comment type="caution">
    <text evidence="5">The sequence shown here is derived from an EMBL/GenBank/DDBJ whole genome shotgun (WGS) entry which is preliminary data.</text>
</comment>
<evidence type="ECO:0000259" key="3">
    <source>
        <dbReference type="Pfam" id="PF00534"/>
    </source>
</evidence>
<evidence type="ECO:0000313" key="6">
    <source>
        <dbReference type="Proteomes" id="UP001596470"/>
    </source>
</evidence>